<organism evidence="12 14">
    <name type="scientific">Amycolatopsis azurea DSM 43854</name>
    <dbReference type="NCBI Taxonomy" id="1238180"/>
    <lineage>
        <taxon>Bacteria</taxon>
        <taxon>Bacillati</taxon>
        <taxon>Actinomycetota</taxon>
        <taxon>Actinomycetes</taxon>
        <taxon>Pseudonocardiales</taxon>
        <taxon>Pseudonocardiaceae</taxon>
        <taxon>Amycolatopsis</taxon>
    </lineage>
</organism>
<keyword evidence="15" id="KW-1185">Reference proteome</keyword>
<evidence type="ECO:0000256" key="10">
    <source>
        <dbReference type="RuleBase" id="RU366002"/>
    </source>
</evidence>
<evidence type="ECO:0000256" key="4">
    <source>
        <dbReference type="ARBA" id="ARBA00022692"/>
    </source>
</evidence>
<comment type="similarity">
    <text evidence="10">Belongs to the monovalent cation:proton antiporter 1 (CPA1) transporter (TC 2.A.36) family.</text>
</comment>
<dbReference type="SUPFAM" id="SSF57850">
    <property type="entry name" value="RING/U-box"/>
    <property type="match status" value="1"/>
</dbReference>
<reference evidence="12 14" key="1">
    <citation type="submission" date="2012-10" db="EMBL/GenBank/DDBJ databases">
        <title>Genome assembly of Amycolatopsis azurea DSM 43854.</title>
        <authorList>
            <person name="Khatri I."/>
            <person name="Kaur I."/>
            <person name="Subramanian S."/>
            <person name="Mayilraj S."/>
        </authorList>
    </citation>
    <scope>NUCLEOTIDE SEQUENCE [LARGE SCALE GENOMIC DNA]</scope>
    <source>
        <strain evidence="12 14">DSM 43854</strain>
    </source>
</reference>
<dbReference type="PROSITE" id="PS50271">
    <property type="entry name" value="ZF_UBP"/>
    <property type="match status" value="1"/>
</dbReference>
<feature type="transmembrane region" description="Helical" evidence="10">
    <location>
        <begin position="6"/>
        <end position="30"/>
    </location>
</feature>
<dbReference type="Pfam" id="PF00999">
    <property type="entry name" value="Na_H_Exchanger"/>
    <property type="match status" value="1"/>
</dbReference>
<feature type="transmembrane region" description="Helical" evidence="10">
    <location>
        <begin position="37"/>
        <end position="55"/>
    </location>
</feature>
<dbReference type="AlphaFoldDB" id="M2Q1H8"/>
<evidence type="ECO:0000256" key="8">
    <source>
        <dbReference type="ARBA" id="ARBA00023136"/>
    </source>
</evidence>
<feature type="transmembrane region" description="Helical" evidence="10">
    <location>
        <begin position="168"/>
        <end position="188"/>
    </location>
</feature>
<evidence type="ECO:0000256" key="9">
    <source>
        <dbReference type="ARBA" id="ARBA00023201"/>
    </source>
</evidence>
<evidence type="ECO:0000313" key="14">
    <source>
        <dbReference type="Proteomes" id="UP000014137"/>
    </source>
</evidence>
<comment type="caution">
    <text evidence="12">The sequence shown here is derived from an EMBL/GenBank/DDBJ whole genome shotgun (WGS) entry which is preliminary data.</text>
</comment>
<comment type="subcellular location">
    <subcellularLocation>
        <location evidence="1 10">Cell membrane</location>
        <topology evidence="1 10">Multi-pass membrane protein</topology>
    </subcellularLocation>
</comment>
<keyword evidence="9 10" id="KW-0739">Sodium transport</keyword>
<feature type="transmembrane region" description="Helical" evidence="10">
    <location>
        <begin position="309"/>
        <end position="332"/>
    </location>
</feature>
<dbReference type="Gene3D" id="6.10.140.1330">
    <property type="match status" value="1"/>
</dbReference>
<evidence type="ECO:0000256" key="1">
    <source>
        <dbReference type="ARBA" id="ARBA00004651"/>
    </source>
</evidence>
<dbReference type="PANTHER" id="PTHR10110:SF86">
    <property type="entry name" value="SODIUM_HYDROGEN EXCHANGER 7"/>
    <property type="match status" value="1"/>
</dbReference>
<feature type="transmembrane region" description="Helical" evidence="10">
    <location>
        <begin position="382"/>
        <end position="406"/>
    </location>
</feature>
<feature type="transmembrane region" description="Helical" evidence="10">
    <location>
        <begin position="227"/>
        <end position="258"/>
    </location>
</feature>
<dbReference type="Gene3D" id="3.30.40.10">
    <property type="entry name" value="Zinc/RING finger domain, C3HC4 (zinc finger)"/>
    <property type="match status" value="1"/>
</dbReference>
<dbReference type="GO" id="GO:0015386">
    <property type="term" value="F:potassium:proton antiporter activity"/>
    <property type="evidence" value="ECO:0007669"/>
    <property type="project" value="TreeGrafter"/>
</dbReference>
<feature type="transmembrane region" description="Helical" evidence="10">
    <location>
        <begin position="278"/>
        <end position="297"/>
    </location>
</feature>
<evidence type="ECO:0000256" key="5">
    <source>
        <dbReference type="ARBA" id="ARBA00022989"/>
    </source>
</evidence>
<dbReference type="NCBIfam" id="TIGR00831">
    <property type="entry name" value="a_cpa1"/>
    <property type="match status" value="1"/>
</dbReference>
<dbReference type="InterPro" id="IPR004705">
    <property type="entry name" value="Cation/H_exchanger_CPA1_bac"/>
</dbReference>
<dbReference type="GO" id="GO:0005886">
    <property type="term" value="C:plasma membrane"/>
    <property type="evidence" value="ECO:0007669"/>
    <property type="project" value="UniProtKB-SubCell"/>
</dbReference>
<dbReference type="RefSeq" id="WP_005159239.1">
    <property type="nucleotide sequence ID" value="NZ_ANMG01000039.1"/>
</dbReference>
<keyword evidence="6 10" id="KW-0915">Sodium</keyword>
<reference evidence="13 15" key="2">
    <citation type="submission" date="2017-02" db="EMBL/GenBank/DDBJ databases">
        <title>Amycolatopsis azurea DSM 43854 draft genome.</title>
        <authorList>
            <person name="Mayilraj S."/>
        </authorList>
    </citation>
    <scope>NUCLEOTIDE SEQUENCE [LARGE SCALE GENOMIC DNA]</scope>
    <source>
        <strain evidence="13 15">DSM 43854</strain>
    </source>
</reference>
<dbReference type="EMBL" id="MUXN01000011">
    <property type="protein sequence ID" value="OOC05913.1"/>
    <property type="molecule type" value="Genomic_DNA"/>
</dbReference>
<dbReference type="InterPro" id="IPR018422">
    <property type="entry name" value="Cation/H_exchanger_CPA1"/>
</dbReference>
<dbReference type="InterPro" id="IPR001607">
    <property type="entry name" value="Znf_UBP"/>
</dbReference>
<dbReference type="EMBL" id="ANMG01000039">
    <property type="protein sequence ID" value="EMD25800.1"/>
    <property type="molecule type" value="Genomic_DNA"/>
</dbReference>
<accession>M2Q1H8</accession>
<keyword evidence="2 10" id="KW-0813">Transport</keyword>
<feature type="transmembrane region" description="Helical" evidence="10">
    <location>
        <begin position="352"/>
        <end position="375"/>
    </location>
</feature>
<evidence type="ECO:0000313" key="12">
    <source>
        <dbReference type="EMBL" id="EMD25800.1"/>
    </source>
</evidence>
<keyword evidence="10" id="KW-0050">Antiport</keyword>
<dbReference type="InterPro" id="IPR013083">
    <property type="entry name" value="Znf_RING/FYVE/PHD"/>
</dbReference>
<feature type="transmembrane region" description="Helical" evidence="10">
    <location>
        <begin position="194"/>
        <end position="215"/>
    </location>
</feature>
<dbReference type="Proteomes" id="UP000014137">
    <property type="component" value="Unassembled WGS sequence"/>
</dbReference>
<proteinExistence type="inferred from homology"/>
<dbReference type="PATRIC" id="fig|1238180.3.peg.4368"/>
<dbReference type="GO" id="GO:0015385">
    <property type="term" value="F:sodium:proton antiporter activity"/>
    <property type="evidence" value="ECO:0007669"/>
    <property type="project" value="InterPro"/>
</dbReference>
<evidence type="ECO:0000256" key="6">
    <source>
        <dbReference type="ARBA" id="ARBA00023053"/>
    </source>
</evidence>
<keyword evidence="8 10" id="KW-0472">Membrane</keyword>
<dbReference type="GO" id="GO:0008270">
    <property type="term" value="F:zinc ion binding"/>
    <property type="evidence" value="ECO:0007669"/>
    <property type="project" value="InterPro"/>
</dbReference>
<comment type="function">
    <text evidence="10">Na(+)/H(+) antiporter that extrudes sodium in exchange for external protons.</text>
</comment>
<name>M2Q1H8_9PSEU</name>
<feature type="transmembrane region" description="Helical" evidence="10">
    <location>
        <begin position="96"/>
        <end position="119"/>
    </location>
</feature>
<keyword evidence="4 10" id="KW-0812">Transmembrane</keyword>
<dbReference type="PANTHER" id="PTHR10110">
    <property type="entry name" value="SODIUM/HYDROGEN EXCHANGER"/>
    <property type="match status" value="1"/>
</dbReference>
<protein>
    <submittedName>
        <fullName evidence="12">Na+/H+ antiporter</fullName>
    </submittedName>
</protein>
<evidence type="ECO:0000256" key="2">
    <source>
        <dbReference type="ARBA" id="ARBA00022448"/>
    </source>
</evidence>
<dbReference type="GO" id="GO:0098719">
    <property type="term" value="P:sodium ion import across plasma membrane"/>
    <property type="evidence" value="ECO:0007669"/>
    <property type="project" value="TreeGrafter"/>
</dbReference>
<dbReference type="Pfam" id="PF02148">
    <property type="entry name" value="zf-UBP"/>
    <property type="match status" value="1"/>
</dbReference>
<dbReference type="InterPro" id="IPR006153">
    <property type="entry name" value="Cation/H_exchanger_TM"/>
</dbReference>
<dbReference type="GO" id="GO:0051453">
    <property type="term" value="P:regulation of intracellular pH"/>
    <property type="evidence" value="ECO:0007669"/>
    <property type="project" value="TreeGrafter"/>
</dbReference>
<sequence length="632" mass="68326">MRAHRGLRVMMSGVEIAVELVALVVAVLLVTAAARKLDWSAPLCLIAVGVVASYVPGIPEYELDPEVVLLGLLPPLLYATAIRTSLIDFRRNRGPILLLSVGLVIFTTAAVGVVAWLVIPDLPLAAGLAIGAVVAPPDAVAASAVARKVGMPRKLTRLLEGESLFNDAAALVALRTAIAAIAGSVSLLQVGGDFLLAAGGGLVIGFAVGALAALIRTRLEDPVTDTALSLVVPFVAYLAAEAIHGSGVISVVVAGLILGHKAPSMLSGRSRLASRLNWQTIQFLLENIVFLLIGLQVRRIMTEVGDSGLSALDLILICAATLAATIVARIIWMVGIGLARRTFRRHAWPWRYSAVIAWAGMRGVVTLAAAFVLPADTPQRAVLVLVAFVVVAGTLLLHGTTLPVLVRRLKLPPPDPAEDALQEAAVLNNMTRAALDELEKIRTVDDPDDIVERLRSRLQHRSDSAWEELGRQSTLTETPSDAYRRLRMRLLEVEREKFLEARDSGMADDDVLRRILERLDIEESMLDREEETVPDSDRELRTPAATAGSCKHLTKEWPTVEPSSPDACAICVEHGMTWVHLRRCVKCGNVACCDSSPGKHATEHFHETLHPVMRSHEPGETWRWCFVDKQLG</sequence>
<dbReference type="Proteomes" id="UP000188551">
    <property type="component" value="Unassembled WGS sequence"/>
</dbReference>
<gene>
    <name evidence="13" type="ORF">B0293_16385</name>
    <name evidence="12" type="ORF">C791_4037</name>
</gene>
<keyword evidence="5 10" id="KW-1133">Transmembrane helix</keyword>
<evidence type="ECO:0000313" key="13">
    <source>
        <dbReference type="EMBL" id="OOC05913.1"/>
    </source>
</evidence>
<evidence type="ECO:0000256" key="3">
    <source>
        <dbReference type="ARBA" id="ARBA00022475"/>
    </source>
</evidence>
<evidence type="ECO:0000256" key="7">
    <source>
        <dbReference type="ARBA" id="ARBA00023065"/>
    </source>
</evidence>
<feature type="domain" description="UBP-type" evidence="11">
    <location>
        <begin position="548"/>
        <end position="632"/>
    </location>
</feature>
<evidence type="ECO:0000259" key="11">
    <source>
        <dbReference type="PROSITE" id="PS50271"/>
    </source>
</evidence>
<evidence type="ECO:0000313" key="15">
    <source>
        <dbReference type="Proteomes" id="UP000188551"/>
    </source>
</evidence>
<feature type="transmembrane region" description="Helical" evidence="10">
    <location>
        <begin position="67"/>
        <end position="84"/>
    </location>
</feature>
<keyword evidence="3 10" id="KW-1003">Cell membrane</keyword>
<keyword evidence="7 10" id="KW-0406">Ion transport</keyword>